<organism evidence="9 10">
    <name type="scientific">Paenarthrobacter aurescens (strain TC1)</name>
    <dbReference type="NCBI Taxonomy" id="290340"/>
    <lineage>
        <taxon>Bacteria</taxon>
        <taxon>Bacillati</taxon>
        <taxon>Actinomycetota</taxon>
        <taxon>Actinomycetes</taxon>
        <taxon>Micrococcales</taxon>
        <taxon>Micrococcaceae</taxon>
        <taxon>Paenarthrobacter</taxon>
    </lineage>
</organism>
<comment type="cofactor">
    <cofactor evidence="7">
        <name>Mg(2+)</name>
        <dbReference type="ChEBI" id="CHEBI:18420"/>
    </cofactor>
</comment>
<keyword evidence="7" id="KW-0460">Magnesium</keyword>
<dbReference type="PANTHER" id="PTHR22926">
    <property type="entry name" value="PHOSPHO-N-ACETYLMURAMOYL-PENTAPEPTIDE-TRANSFERASE"/>
    <property type="match status" value="1"/>
</dbReference>
<dbReference type="GO" id="GO:0005886">
    <property type="term" value="C:plasma membrane"/>
    <property type="evidence" value="ECO:0007669"/>
    <property type="project" value="UniProtKB-SubCell"/>
</dbReference>
<keyword evidence="5 8" id="KW-1133">Transmembrane helix</keyword>
<feature type="transmembrane region" description="Helical" evidence="8">
    <location>
        <begin position="420"/>
        <end position="440"/>
    </location>
</feature>
<dbReference type="Proteomes" id="UP000000637">
    <property type="component" value="Chromosome"/>
</dbReference>
<reference evidence="9 10" key="1">
    <citation type="journal article" date="2006" name="PLoS Genet.">
        <title>Secrets of soil survival revealed by the genome sequence of Arthrobacter aurescens TC1.</title>
        <authorList>
            <person name="Mongodin E.F."/>
            <person name="Shapir N."/>
            <person name="Daugherty S.C."/>
            <person name="DeBoy R.T."/>
            <person name="Emerson J.B."/>
            <person name="Shvartzbeyn A."/>
            <person name="Radune D."/>
            <person name="Vamathevan J."/>
            <person name="Riggs F."/>
            <person name="Grinberg V."/>
            <person name="Khouri H."/>
            <person name="Wackett L.P."/>
            <person name="Nelson K.E."/>
            <person name="Sadowsky M.J."/>
        </authorList>
    </citation>
    <scope>NUCLEOTIDE SEQUENCE [LARGE SCALE GENOMIC DNA]</scope>
    <source>
        <strain evidence="9 10">TC1</strain>
    </source>
</reference>
<evidence type="ECO:0000256" key="6">
    <source>
        <dbReference type="ARBA" id="ARBA00023136"/>
    </source>
</evidence>
<feature type="transmembrane region" description="Helical" evidence="8">
    <location>
        <begin position="218"/>
        <end position="237"/>
    </location>
</feature>
<dbReference type="OrthoDB" id="9783652at2"/>
<evidence type="ECO:0000256" key="3">
    <source>
        <dbReference type="ARBA" id="ARBA00022679"/>
    </source>
</evidence>
<dbReference type="PANTHER" id="PTHR22926:SF3">
    <property type="entry name" value="UNDECAPRENYL-PHOSPHATE ALPHA-N-ACETYLGLUCOSAMINYL 1-PHOSPHATE TRANSFERASE"/>
    <property type="match status" value="1"/>
</dbReference>
<evidence type="ECO:0000313" key="9">
    <source>
        <dbReference type="EMBL" id="ABM07909.1"/>
    </source>
</evidence>
<feature type="binding site" evidence="7">
    <location>
        <position position="333"/>
    </location>
    <ligand>
        <name>Mg(2+)</name>
        <dbReference type="ChEBI" id="CHEBI:18420"/>
    </ligand>
</feature>
<evidence type="ECO:0000256" key="4">
    <source>
        <dbReference type="ARBA" id="ARBA00022692"/>
    </source>
</evidence>
<dbReference type="KEGG" id="aau:AAur_2602"/>
<evidence type="ECO:0000256" key="2">
    <source>
        <dbReference type="ARBA" id="ARBA00022475"/>
    </source>
</evidence>
<evidence type="ECO:0000256" key="5">
    <source>
        <dbReference type="ARBA" id="ARBA00022989"/>
    </source>
</evidence>
<dbReference type="GO" id="GO:0016780">
    <property type="term" value="F:phosphotransferase activity, for other substituted phosphate groups"/>
    <property type="evidence" value="ECO:0007669"/>
    <property type="project" value="InterPro"/>
</dbReference>
<feature type="transmembrane region" description="Helical" evidence="8">
    <location>
        <begin position="187"/>
        <end position="206"/>
    </location>
</feature>
<sequence>MFKSRFGKTRAGSVRATQLNLSQTRWVWRLRHRVVTTVGISIVTRVHRNPATFGTAGAGMATEKFHLSKDRIPHPELRSISRQCAPAACSDPGFPVIHRAALWGRGMIMYMLMALTAAVVAYAGTWGARVVGNKLRLYQPIRSRDMHSALISKLGGLGIFVGFFAALVVASNSFFVKDIFRHNDAPWGILAGAVVIVAVGVADDILDIRWWIKLLGQAAAAFIVAIWGVRMSVVPFIPEPIFLESEVVQIVLTAGLIVTTMNAVNFIDGLDGLAAGVAIIGGGAFFLTAYWVHRNNPSTDNSDLATLLMAILVGSCIGFLPHNWFPAKIFMGDSGAMLIGLLMASAGVVATGQIGSGLYDRANGIPTIVPILLPFAVLSLPLLDLGMAVVRRTARGQSPWSADRGHLHHKLVDLGYSHRSAVVMLYVWTCILAFGGVAFAVFPWQIVLIVVIAAALVMAAVTAWPYFTRNSTRPGE</sequence>
<dbReference type="PROSITE" id="PS01348">
    <property type="entry name" value="MRAY_2"/>
    <property type="match status" value="1"/>
</dbReference>
<proteinExistence type="predicted"/>
<keyword evidence="6 8" id="KW-0472">Membrane</keyword>
<feature type="transmembrane region" description="Helical" evidence="8">
    <location>
        <begin position="446"/>
        <end position="467"/>
    </location>
</feature>
<keyword evidence="4 8" id="KW-0812">Transmembrane</keyword>
<dbReference type="GO" id="GO:0016757">
    <property type="term" value="F:glycosyltransferase activity"/>
    <property type="evidence" value="ECO:0007669"/>
    <property type="project" value="UniProtKB-KW"/>
</dbReference>
<accession>A1R7W0</accession>
<feature type="transmembrane region" description="Helical" evidence="8">
    <location>
        <begin position="371"/>
        <end position="390"/>
    </location>
</feature>
<feature type="transmembrane region" description="Helical" evidence="8">
    <location>
        <begin position="249"/>
        <end position="266"/>
    </location>
</feature>
<evidence type="ECO:0000256" key="7">
    <source>
        <dbReference type="PIRSR" id="PIRSR600715-1"/>
    </source>
</evidence>
<dbReference type="InterPro" id="IPR018480">
    <property type="entry name" value="PNAcMuramoyl-5peptid_Trfase_CS"/>
</dbReference>
<keyword evidence="10" id="KW-1185">Reference proteome</keyword>
<evidence type="ECO:0000256" key="8">
    <source>
        <dbReference type="SAM" id="Phobius"/>
    </source>
</evidence>
<dbReference type="HOGENOM" id="CLU_023982_2_2_11"/>
<dbReference type="eggNOG" id="COG0472">
    <property type="taxonomic scope" value="Bacteria"/>
</dbReference>
<feature type="transmembrane region" description="Helical" evidence="8">
    <location>
        <begin position="149"/>
        <end position="175"/>
    </location>
</feature>
<dbReference type="GO" id="GO:0044038">
    <property type="term" value="P:cell wall macromolecule biosynthetic process"/>
    <property type="evidence" value="ECO:0007669"/>
    <property type="project" value="TreeGrafter"/>
</dbReference>
<dbReference type="InterPro" id="IPR000715">
    <property type="entry name" value="Glycosyl_transferase_4"/>
</dbReference>
<dbReference type="STRING" id="290340.AAur_2602"/>
<feature type="transmembrane region" description="Helical" evidence="8">
    <location>
        <begin position="273"/>
        <end position="292"/>
    </location>
</feature>
<evidence type="ECO:0000313" key="10">
    <source>
        <dbReference type="Proteomes" id="UP000000637"/>
    </source>
</evidence>
<dbReference type="Pfam" id="PF00953">
    <property type="entry name" value="Glycos_transf_4"/>
    <property type="match status" value="1"/>
</dbReference>
<keyword evidence="2" id="KW-1003">Cell membrane</keyword>
<gene>
    <name evidence="9" type="ordered locus">AAur_2602</name>
</gene>
<feature type="transmembrane region" description="Helical" evidence="8">
    <location>
        <begin position="337"/>
        <end position="359"/>
    </location>
</feature>
<dbReference type="CDD" id="cd06853">
    <property type="entry name" value="GT_WecA_like"/>
    <property type="match status" value="1"/>
</dbReference>
<evidence type="ECO:0000256" key="1">
    <source>
        <dbReference type="ARBA" id="ARBA00004651"/>
    </source>
</evidence>
<keyword evidence="3" id="KW-0808">Transferase</keyword>
<dbReference type="GO" id="GO:0071555">
    <property type="term" value="P:cell wall organization"/>
    <property type="evidence" value="ECO:0007669"/>
    <property type="project" value="TreeGrafter"/>
</dbReference>
<protein>
    <submittedName>
        <fullName evidence="9">Undecaprenyl-phosphate alpha-N-acetylglucosaminyltransferase</fullName>
    </submittedName>
</protein>
<comment type="subcellular location">
    <subcellularLocation>
        <location evidence="1">Cell membrane</location>
        <topology evidence="1">Multi-pass membrane protein</topology>
    </subcellularLocation>
</comment>
<keyword evidence="7" id="KW-0479">Metal-binding</keyword>
<feature type="transmembrane region" description="Helical" evidence="8">
    <location>
        <begin position="107"/>
        <end position="128"/>
    </location>
</feature>
<dbReference type="AlphaFoldDB" id="A1R7W0"/>
<dbReference type="GO" id="GO:0009103">
    <property type="term" value="P:lipopolysaccharide biosynthetic process"/>
    <property type="evidence" value="ECO:0007669"/>
    <property type="project" value="TreeGrafter"/>
</dbReference>
<name>A1R7W0_PAEAT</name>
<feature type="transmembrane region" description="Helical" evidence="8">
    <location>
        <begin position="304"/>
        <end position="325"/>
    </location>
</feature>
<feature type="binding site" evidence="7">
    <location>
        <position position="265"/>
    </location>
    <ligand>
        <name>Mg(2+)</name>
        <dbReference type="ChEBI" id="CHEBI:18420"/>
    </ligand>
</feature>
<dbReference type="GO" id="GO:0046872">
    <property type="term" value="F:metal ion binding"/>
    <property type="evidence" value="ECO:0007669"/>
    <property type="project" value="UniProtKB-KW"/>
</dbReference>
<dbReference type="EMBL" id="CP000474">
    <property type="protein sequence ID" value="ABM07909.1"/>
    <property type="molecule type" value="Genomic_DNA"/>
</dbReference>